<evidence type="ECO:0000313" key="1">
    <source>
        <dbReference type="EMBL" id="CAL1543830.1"/>
    </source>
</evidence>
<protein>
    <recommendedName>
        <fullName evidence="3">EB domain-containing protein</fullName>
    </recommendedName>
</protein>
<reference evidence="1 2" key="1">
    <citation type="submission" date="2024-04" db="EMBL/GenBank/DDBJ databases">
        <authorList>
            <consortium name="Genoscope - CEA"/>
            <person name="William W."/>
        </authorList>
    </citation>
    <scope>NUCLEOTIDE SEQUENCE [LARGE SCALE GENOMIC DNA]</scope>
</reference>
<proteinExistence type="predicted"/>
<dbReference type="AlphaFoldDB" id="A0AAV2ICQ3"/>
<sequence length="113" mass="12525">VNCKCLNSQYFDGTCKTRPSYGGKCSTAIPCLNNMECINRRCECTENQFLDVDNFCRARMDYNSGSCASNSQCKPSLTCNNDLCVCNSTQYYDTNDIICKTSKSYGMACTTTG</sequence>
<accession>A0AAV2ICQ3</accession>
<dbReference type="Proteomes" id="UP001497497">
    <property type="component" value="Unassembled WGS sequence"/>
</dbReference>
<gene>
    <name evidence="1" type="ORF">GSLYS_00017343001</name>
</gene>
<evidence type="ECO:0000313" key="2">
    <source>
        <dbReference type="Proteomes" id="UP001497497"/>
    </source>
</evidence>
<feature type="non-terminal residue" evidence="1">
    <location>
        <position position="113"/>
    </location>
</feature>
<organism evidence="1 2">
    <name type="scientific">Lymnaea stagnalis</name>
    <name type="common">Great pond snail</name>
    <name type="synonym">Helix stagnalis</name>
    <dbReference type="NCBI Taxonomy" id="6523"/>
    <lineage>
        <taxon>Eukaryota</taxon>
        <taxon>Metazoa</taxon>
        <taxon>Spiralia</taxon>
        <taxon>Lophotrochozoa</taxon>
        <taxon>Mollusca</taxon>
        <taxon>Gastropoda</taxon>
        <taxon>Heterobranchia</taxon>
        <taxon>Euthyneura</taxon>
        <taxon>Panpulmonata</taxon>
        <taxon>Hygrophila</taxon>
        <taxon>Lymnaeoidea</taxon>
        <taxon>Lymnaeidae</taxon>
        <taxon>Lymnaea</taxon>
    </lineage>
</organism>
<name>A0AAV2ICQ3_LYMST</name>
<keyword evidence="2" id="KW-1185">Reference proteome</keyword>
<dbReference type="EMBL" id="CAXITT010000578">
    <property type="protein sequence ID" value="CAL1543830.1"/>
    <property type="molecule type" value="Genomic_DNA"/>
</dbReference>
<comment type="caution">
    <text evidence="1">The sequence shown here is derived from an EMBL/GenBank/DDBJ whole genome shotgun (WGS) entry which is preliminary data.</text>
</comment>
<feature type="non-terminal residue" evidence="1">
    <location>
        <position position="1"/>
    </location>
</feature>
<evidence type="ECO:0008006" key="3">
    <source>
        <dbReference type="Google" id="ProtNLM"/>
    </source>
</evidence>